<dbReference type="SUPFAM" id="SSF56317">
    <property type="entry name" value="Carbon-nitrogen hydrolase"/>
    <property type="match status" value="1"/>
</dbReference>
<evidence type="ECO:0000256" key="4">
    <source>
        <dbReference type="ARBA" id="ARBA00039045"/>
    </source>
</evidence>
<dbReference type="CDD" id="cd07564">
    <property type="entry name" value="nitrilases_CHs"/>
    <property type="match status" value="1"/>
</dbReference>
<dbReference type="Gene3D" id="3.60.110.10">
    <property type="entry name" value="Carbon-nitrogen hydrolase"/>
    <property type="match status" value="1"/>
</dbReference>
<evidence type="ECO:0000256" key="2">
    <source>
        <dbReference type="ARBA" id="ARBA00022801"/>
    </source>
</evidence>
<dbReference type="EMBL" id="HF935505">
    <property type="protein sequence ID" value="CCX30972.1"/>
    <property type="molecule type" value="Genomic_DNA"/>
</dbReference>
<evidence type="ECO:0000313" key="7">
    <source>
        <dbReference type="EMBL" id="CCX30972.1"/>
    </source>
</evidence>
<dbReference type="InterPro" id="IPR036526">
    <property type="entry name" value="C-N_Hydrolase_sf"/>
</dbReference>
<evidence type="ECO:0000256" key="3">
    <source>
        <dbReference type="ARBA" id="ARBA00036406"/>
    </source>
</evidence>
<name>U4LHG3_PYROM</name>
<dbReference type="PROSITE" id="PS00921">
    <property type="entry name" value="NITRIL_CHT_2"/>
    <property type="match status" value="1"/>
</dbReference>
<dbReference type="PROSITE" id="PS50263">
    <property type="entry name" value="CN_HYDROLASE"/>
    <property type="match status" value="1"/>
</dbReference>
<dbReference type="InterPro" id="IPR044149">
    <property type="entry name" value="Nitrilases_CHs"/>
</dbReference>
<evidence type="ECO:0000313" key="8">
    <source>
        <dbReference type="Proteomes" id="UP000018144"/>
    </source>
</evidence>
<evidence type="ECO:0000256" key="1">
    <source>
        <dbReference type="ARBA" id="ARBA00008129"/>
    </source>
</evidence>
<dbReference type="Proteomes" id="UP000018144">
    <property type="component" value="Unassembled WGS sequence"/>
</dbReference>
<dbReference type="EC" id="3.5.5.1" evidence="4"/>
<comment type="catalytic activity">
    <reaction evidence="3">
        <text>a nitrile + 2 H2O = a carboxylate + NH4(+)</text>
        <dbReference type="Rhea" id="RHEA:21724"/>
        <dbReference type="ChEBI" id="CHEBI:15377"/>
        <dbReference type="ChEBI" id="CHEBI:18379"/>
        <dbReference type="ChEBI" id="CHEBI:28938"/>
        <dbReference type="ChEBI" id="CHEBI:29067"/>
        <dbReference type="EC" id="3.5.5.1"/>
    </reaction>
</comment>
<accession>U4LHG3</accession>
<comment type="similarity">
    <text evidence="1">Belongs to the carbon-nitrogen hydrolase superfamily. Nitrilase family.</text>
</comment>
<feature type="active site" description="Proton acceptor" evidence="5">
    <location>
        <position position="46"/>
    </location>
</feature>
<dbReference type="InterPro" id="IPR003010">
    <property type="entry name" value="C-N_Hydrolase"/>
</dbReference>
<proteinExistence type="inferred from homology"/>
<dbReference type="InterPro" id="IPR000132">
    <property type="entry name" value="Nitrilase/CN_hydratase_CS"/>
</dbReference>
<dbReference type="AlphaFoldDB" id="U4LHG3"/>
<dbReference type="GO" id="GO:0016836">
    <property type="term" value="F:hydro-lyase activity"/>
    <property type="evidence" value="ECO:0007669"/>
    <property type="project" value="UniProtKB-ARBA"/>
</dbReference>
<gene>
    <name evidence="7" type="ORF">PCON_09648</name>
</gene>
<keyword evidence="8" id="KW-1185">Reference proteome</keyword>
<dbReference type="OrthoDB" id="10250282at2759"/>
<organism evidence="7 8">
    <name type="scientific">Pyronema omphalodes (strain CBS 100304)</name>
    <name type="common">Pyronema confluens</name>
    <dbReference type="NCBI Taxonomy" id="1076935"/>
    <lineage>
        <taxon>Eukaryota</taxon>
        <taxon>Fungi</taxon>
        <taxon>Dikarya</taxon>
        <taxon>Ascomycota</taxon>
        <taxon>Pezizomycotina</taxon>
        <taxon>Pezizomycetes</taxon>
        <taxon>Pezizales</taxon>
        <taxon>Pyronemataceae</taxon>
        <taxon>Pyronema</taxon>
    </lineage>
</organism>
<reference evidence="7 8" key="1">
    <citation type="journal article" date="2013" name="PLoS Genet.">
        <title>The genome and development-dependent transcriptomes of Pyronema confluens: a window into fungal evolution.</title>
        <authorList>
            <person name="Traeger S."/>
            <person name="Altegoer F."/>
            <person name="Freitag M."/>
            <person name="Gabaldon T."/>
            <person name="Kempken F."/>
            <person name="Kumar A."/>
            <person name="Marcet-Houben M."/>
            <person name="Poggeler S."/>
            <person name="Stajich J.E."/>
            <person name="Nowrousian M."/>
        </authorList>
    </citation>
    <scope>NUCLEOTIDE SEQUENCE [LARGE SCALE GENOMIC DNA]</scope>
    <source>
        <strain evidence="8">CBS 100304</strain>
        <tissue evidence="7">Vegetative mycelium</tissue>
    </source>
</reference>
<dbReference type="GO" id="GO:0000257">
    <property type="term" value="F:nitrilase activity"/>
    <property type="evidence" value="ECO:0007669"/>
    <property type="project" value="UniProtKB-EC"/>
</dbReference>
<evidence type="ECO:0000259" key="6">
    <source>
        <dbReference type="PROSITE" id="PS50263"/>
    </source>
</evidence>
<evidence type="ECO:0000256" key="5">
    <source>
        <dbReference type="PROSITE-ProRule" id="PRU10139"/>
    </source>
</evidence>
<protein>
    <recommendedName>
        <fullName evidence="4">nitrilase</fullName>
        <ecNumber evidence="4">3.5.5.1</ecNumber>
    </recommendedName>
</protein>
<dbReference type="Pfam" id="PF00795">
    <property type="entry name" value="CN_hydrolase"/>
    <property type="match status" value="1"/>
</dbReference>
<sequence length="316" mass="34164">MGPPSSRVAVVQAEPAWLDLDGSVSKTVSLIAEAAEKGAELIAFPECWIPGYPAWIWNRPLDLALNVRYTKASLDVNSASFSNICEAAKEHAITVVLGFSERHQGSLYMAQSIISSEGKVLMHRRKIKPTHMERTIFGESSGSSLNNVVDTGKAGRVGALNCWEHAQPLLKYHTATQNEDLHVAAWPPVYPHGAGEPYSMSKEGTHVLSQAYAIEAATFVLHSSSVIGEKGMEVFKNPQGSMMSAPGGGCSAVFAPDGVKMSVDLPDNEEGLIVVDLDYDVLLQARAFLDVGGHYSRPDLLRLVVDKGEKKCVVYV</sequence>
<dbReference type="PANTHER" id="PTHR46044:SF14">
    <property type="entry name" value="ARYLACETONITRILASE"/>
    <property type="match status" value="1"/>
</dbReference>
<dbReference type="PANTHER" id="PTHR46044">
    <property type="entry name" value="NITRILASE"/>
    <property type="match status" value="1"/>
</dbReference>
<feature type="domain" description="CN hydrolase" evidence="6">
    <location>
        <begin position="6"/>
        <end position="279"/>
    </location>
</feature>
<keyword evidence="2" id="KW-0378">Hydrolase</keyword>
<dbReference type="STRING" id="1076935.U4LHG3"/>
<dbReference type="eggNOG" id="KOG0805">
    <property type="taxonomic scope" value="Eukaryota"/>
</dbReference>
<dbReference type="PROSITE" id="PS00920">
    <property type="entry name" value="NITRIL_CHT_1"/>
    <property type="match status" value="1"/>
</dbReference>
<dbReference type="OMA" id="WYPYFSF"/>